<sequence length="854" mass="92144">MSFEDARASKCTSCQVKQDLSNYWTPALYFAHANGSFTLVDQGGLLIYYLPHRNAADIGPVQAFPDGFRMLAGNPYKRSFDGSEMAKAIGINCIGGTKKPTKSHEFPTENCPDALRMEIMFPSCWDGKSLDSANHQTHVAWPSGGEQGPCPKTHPVRIESLFYEVWWTTAPWKDRWEEAKNSSQPFVLSTGDPTGYSLHGDFLNGWDRKVLQHAIDQCTTESGVIEECKVFDLYDYDDPKSQCLQSPAIDETTTGTLDALPGCNPINYGPDDVTVCREKSPPSLRKEIVISGALAGGDHSLKVATATATPSQGDVGRSGAAPAGDAVTSIVSTQQGSSTRASASDRPQAYLNDETSAASAVLNNGSNTSPASQAESASSGISSSPWFWAATAAAVVFLTAFAAVMAKRRGATPSSANSLRKDTDAMIRLRIAPSWPVSYGRPGARRSLSTFPPSAASSSSLPSTPPAVIGSAPELHRHLLIHTPHPTSTWPSHIESTSHLARNLSKRWQENSKVAKLGFNFTDGGVGQPAQPWDPSWTKFDEPPVESQPEQYSATIYPDFVDVPSLSIAEWSAFEQTLDNLPPVGSPLPSTSAAGNRPERTHIFVCTHRTRDCRCGDLGEPLYEALLGEIRRRKLGGELTAAEAGASGVHIARVAHIGGHKYAGNVLVYRSDGLGDWYGLLRAEDAPKLLDYATSASSLPWYSRWRGRLGLSSDQVKAAYASRPAAEAEGKLDEPRQALGDSVELVFRTHEGEERRVNGYEGESLMETARRHDLPSILATCGGHCECATCHVLIPPAASAGGDAPLPEMTDEEDEQLEFAIGATDDSRLACQLPVTKELGEWVKKGGKIQLPRY</sequence>
<keyword evidence="2" id="KW-0411">Iron-sulfur</keyword>
<dbReference type="EMBL" id="PJQD01000013">
    <property type="protein sequence ID" value="POY75570.1"/>
    <property type="molecule type" value="Genomic_DNA"/>
</dbReference>
<dbReference type="Proteomes" id="UP000237144">
    <property type="component" value="Unassembled WGS sequence"/>
</dbReference>
<evidence type="ECO:0000256" key="1">
    <source>
        <dbReference type="ARBA" id="ARBA00022714"/>
    </source>
</evidence>
<dbReference type="Gene3D" id="3.40.30.10">
    <property type="entry name" value="Glutaredoxin"/>
    <property type="match status" value="1"/>
</dbReference>
<dbReference type="InterPro" id="IPR009737">
    <property type="entry name" value="Aim32/Apd1-like"/>
</dbReference>
<dbReference type="PANTHER" id="PTHR43662">
    <property type="match status" value="1"/>
</dbReference>
<dbReference type="AlphaFoldDB" id="A0A2S5BFN3"/>
<keyword evidence="1" id="KW-0408">Iron</keyword>
<dbReference type="OrthoDB" id="10253744at2759"/>
<evidence type="ECO:0000256" key="2">
    <source>
        <dbReference type="ARBA" id="ARBA00023014"/>
    </source>
</evidence>
<dbReference type="CDD" id="cd03062">
    <property type="entry name" value="TRX_Fd_Sucrase"/>
    <property type="match status" value="1"/>
</dbReference>
<feature type="domain" description="2Fe-2S ferredoxin-type" evidence="4">
    <location>
        <begin position="743"/>
        <end position="854"/>
    </location>
</feature>
<dbReference type="Gene3D" id="3.10.20.30">
    <property type="match status" value="1"/>
</dbReference>
<accession>A0A2S5BFN3</accession>
<dbReference type="GO" id="GO:0051537">
    <property type="term" value="F:2 iron, 2 sulfur cluster binding"/>
    <property type="evidence" value="ECO:0007669"/>
    <property type="project" value="UniProtKB-KW"/>
</dbReference>
<proteinExistence type="predicted"/>
<dbReference type="InterPro" id="IPR036010">
    <property type="entry name" value="2Fe-2S_ferredoxin-like_sf"/>
</dbReference>
<keyword evidence="6" id="KW-1185">Reference proteome</keyword>
<keyword evidence="1" id="KW-0479">Metal-binding</keyword>
<dbReference type="SUPFAM" id="SSF54292">
    <property type="entry name" value="2Fe-2S ferredoxin-like"/>
    <property type="match status" value="1"/>
</dbReference>
<feature type="region of interest" description="Disordered" evidence="3">
    <location>
        <begin position="446"/>
        <end position="468"/>
    </location>
</feature>
<dbReference type="InterPro" id="IPR001041">
    <property type="entry name" value="2Fe-2S_ferredoxin-type"/>
</dbReference>
<dbReference type="InterPro" id="IPR036249">
    <property type="entry name" value="Thioredoxin-like_sf"/>
</dbReference>
<gene>
    <name evidence="5" type="ORF">BMF94_1192</name>
</gene>
<dbReference type="InterPro" id="IPR018535">
    <property type="entry name" value="DUF1996"/>
</dbReference>
<feature type="compositionally biased region" description="Polar residues" evidence="3">
    <location>
        <begin position="329"/>
        <end position="342"/>
    </location>
</feature>
<organism evidence="5 6">
    <name type="scientific">Rhodotorula taiwanensis</name>
    <dbReference type="NCBI Taxonomy" id="741276"/>
    <lineage>
        <taxon>Eukaryota</taxon>
        <taxon>Fungi</taxon>
        <taxon>Dikarya</taxon>
        <taxon>Basidiomycota</taxon>
        <taxon>Pucciniomycotina</taxon>
        <taxon>Microbotryomycetes</taxon>
        <taxon>Sporidiobolales</taxon>
        <taxon>Sporidiobolaceae</taxon>
        <taxon>Rhodotorula</taxon>
    </lineage>
</organism>
<dbReference type="PROSITE" id="PS51085">
    <property type="entry name" value="2FE2S_FER_2"/>
    <property type="match status" value="1"/>
</dbReference>
<dbReference type="SUPFAM" id="SSF52833">
    <property type="entry name" value="Thioredoxin-like"/>
    <property type="match status" value="1"/>
</dbReference>
<feature type="region of interest" description="Disordered" evidence="3">
    <location>
        <begin position="307"/>
        <end position="348"/>
    </location>
</feature>
<protein>
    <recommendedName>
        <fullName evidence="4">2Fe-2S ferredoxin-type domain-containing protein</fullName>
    </recommendedName>
</protein>
<dbReference type="Pfam" id="PF09362">
    <property type="entry name" value="DUF1996"/>
    <property type="match status" value="1"/>
</dbReference>
<evidence type="ECO:0000259" key="4">
    <source>
        <dbReference type="PROSITE" id="PS51085"/>
    </source>
</evidence>
<comment type="caution">
    <text evidence="5">The sequence shown here is derived from an EMBL/GenBank/DDBJ whole genome shotgun (WGS) entry which is preliminary data.</text>
</comment>
<reference evidence="5 6" key="1">
    <citation type="journal article" date="2018" name="Front. Microbiol.">
        <title>Prospects for Fungal Bioremediation of Acidic Radioactive Waste Sites: Characterization and Genome Sequence of Rhodotorula taiwanensis MD1149.</title>
        <authorList>
            <person name="Tkavc R."/>
            <person name="Matrosova V.Y."/>
            <person name="Grichenko O.E."/>
            <person name="Gostincar C."/>
            <person name="Volpe R.P."/>
            <person name="Klimenkova P."/>
            <person name="Gaidamakova E.K."/>
            <person name="Zhou C.E."/>
            <person name="Stewart B.J."/>
            <person name="Lyman M.G."/>
            <person name="Malfatti S.A."/>
            <person name="Rubinfeld B."/>
            <person name="Courtot M."/>
            <person name="Singh J."/>
            <person name="Dalgard C.L."/>
            <person name="Hamilton T."/>
            <person name="Frey K.G."/>
            <person name="Gunde-Cimerman N."/>
            <person name="Dugan L."/>
            <person name="Daly M.J."/>
        </authorList>
    </citation>
    <scope>NUCLEOTIDE SEQUENCE [LARGE SCALE GENOMIC DNA]</scope>
    <source>
        <strain evidence="5 6">MD1149</strain>
    </source>
</reference>
<dbReference type="InterPro" id="IPR012675">
    <property type="entry name" value="Beta-grasp_dom_sf"/>
</dbReference>
<evidence type="ECO:0000313" key="6">
    <source>
        <dbReference type="Proteomes" id="UP000237144"/>
    </source>
</evidence>
<feature type="compositionally biased region" description="Low complexity" evidence="3">
    <location>
        <begin position="447"/>
        <end position="462"/>
    </location>
</feature>
<dbReference type="CDD" id="cd00207">
    <property type="entry name" value="fer2"/>
    <property type="match status" value="1"/>
</dbReference>
<dbReference type="Pfam" id="PF00111">
    <property type="entry name" value="Fer2"/>
    <property type="match status" value="1"/>
</dbReference>
<evidence type="ECO:0000256" key="3">
    <source>
        <dbReference type="SAM" id="MobiDB-lite"/>
    </source>
</evidence>
<name>A0A2S5BFN3_9BASI</name>
<dbReference type="STRING" id="741276.A0A2S5BFN3"/>
<keyword evidence="1" id="KW-0001">2Fe-2S</keyword>
<dbReference type="PANTHER" id="PTHR43662:SF7">
    <property type="entry name" value="DUF1996 DOMAIN-CONTAINING PROTEIN"/>
    <property type="match status" value="1"/>
</dbReference>
<evidence type="ECO:0000313" key="5">
    <source>
        <dbReference type="EMBL" id="POY75570.1"/>
    </source>
</evidence>
<dbReference type="Pfam" id="PF06999">
    <property type="entry name" value="Suc_Fer-like"/>
    <property type="match status" value="1"/>
</dbReference>